<organism evidence="1">
    <name type="scientific">Physcomitrium patens</name>
    <name type="common">Spreading-leaved earth moss</name>
    <name type="synonym">Physcomitrella patens</name>
    <dbReference type="NCBI Taxonomy" id="3218"/>
    <lineage>
        <taxon>Eukaryota</taxon>
        <taxon>Viridiplantae</taxon>
        <taxon>Streptophyta</taxon>
        <taxon>Embryophyta</taxon>
        <taxon>Bryophyta</taxon>
        <taxon>Bryophytina</taxon>
        <taxon>Bryopsida</taxon>
        <taxon>Funariidae</taxon>
        <taxon>Funariales</taxon>
        <taxon>Funariaceae</taxon>
        <taxon>Physcomitrium</taxon>
    </lineage>
</organism>
<dbReference type="PaxDb" id="3218-PP1S187_65V6.1"/>
<reference evidence="1 3" key="1">
    <citation type="journal article" date="2008" name="Science">
        <title>The Physcomitrella genome reveals evolutionary insights into the conquest of land by plants.</title>
        <authorList>
            <person name="Rensing S."/>
            <person name="Lang D."/>
            <person name="Zimmer A."/>
            <person name="Terry A."/>
            <person name="Salamov A."/>
            <person name="Shapiro H."/>
            <person name="Nishiyama T."/>
            <person name="Perroud P.-F."/>
            <person name="Lindquist E."/>
            <person name="Kamisugi Y."/>
            <person name="Tanahashi T."/>
            <person name="Sakakibara K."/>
            <person name="Fujita T."/>
            <person name="Oishi K."/>
            <person name="Shin-I T."/>
            <person name="Kuroki Y."/>
            <person name="Toyoda A."/>
            <person name="Suzuki Y."/>
            <person name="Hashimoto A."/>
            <person name="Yamaguchi K."/>
            <person name="Sugano A."/>
            <person name="Kohara Y."/>
            <person name="Fujiyama A."/>
            <person name="Anterola A."/>
            <person name="Aoki S."/>
            <person name="Ashton N."/>
            <person name="Barbazuk W.B."/>
            <person name="Barker E."/>
            <person name="Bennetzen J."/>
            <person name="Bezanilla M."/>
            <person name="Blankenship R."/>
            <person name="Cho S.H."/>
            <person name="Dutcher S."/>
            <person name="Estelle M."/>
            <person name="Fawcett J.A."/>
            <person name="Gundlach H."/>
            <person name="Hanada K."/>
            <person name="Heyl A."/>
            <person name="Hicks K.A."/>
            <person name="Hugh J."/>
            <person name="Lohr M."/>
            <person name="Mayer K."/>
            <person name="Melkozernov A."/>
            <person name="Murata T."/>
            <person name="Nelson D."/>
            <person name="Pils B."/>
            <person name="Prigge M."/>
            <person name="Reiss B."/>
            <person name="Renner T."/>
            <person name="Rombauts S."/>
            <person name="Rushton P."/>
            <person name="Sanderfoot A."/>
            <person name="Schween G."/>
            <person name="Shiu S.-H."/>
            <person name="Stueber K."/>
            <person name="Theodoulou F.L."/>
            <person name="Tu H."/>
            <person name="Van de Peer Y."/>
            <person name="Verrier P.J."/>
            <person name="Waters E."/>
            <person name="Wood A."/>
            <person name="Yang L."/>
            <person name="Cove D."/>
            <person name="Cuming A."/>
            <person name="Hasebe M."/>
            <person name="Lucas S."/>
            <person name="Mishler D.B."/>
            <person name="Reski R."/>
            <person name="Grigoriev I."/>
            <person name="Quatrano R.S."/>
            <person name="Boore J.L."/>
        </authorList>
    </citation>
    <scope>NUCLEOTIDE SEQUENCE [LARGE SCALE GENOMIC DNA]</scope>
    <source>
        <strain evidence="2 3">cv. Gransden 2004</strain>
    </source>
</reference>
<dbReference type="EMBL" id="ABEU02000020">
    <property type="protein sequence ID" value="PNR32740.1"/>
    <property type="molecule type" value="Genomic_DNA"/>
</dbReference>
<name>A0A2K1ITY5_PHYPA</name>
<dbReference type="EnsemblPlants" id="Pp3c20_4000V3.2">
    <property type="protein sequence ID" value="PAC:32945438.CDS.1"/>
    <property type="gene ID" value="Pp3c20_4000"/>
</dbReference>
<dbReference type="STRING" id="3218.A0A2K1ITY5"/>
<proteinExistence type="predicted"/>
<gene>
    <name evidence="1" type="ORF">PHYPA_024682</name>
</gene>
<reference evidence="2" key="3">
    <citation type="submission" date="2020-12" db="UniProtKB">
        <authorList>
            <consortium name="EnsemblPlants"/>
        </authorList>
    </citation>
    <scope>IDENTIFICATION</scope>
</reference>
<dbReference type="AlphaFoldDB" id="A0A2K1ITY5"/>
<sequence>MISCPKFIPAKHTRAFIEALCRVENMYEGVLDDQYTKAVANCDSNGLLLLNMSKVMKRFFAVWQVFAKKLSMGLKGWNTKSNYVPSKKKIKMTVIWTLVQGKVIWIGRRQESVEYTRSYGGAYLLPYHNLQKACDACLHAHGRHSHDPFFSCFSSAESSWCSVSSDVPETFRRSHRIEQRVTVES</sequence>
<reference evidence="1 3" key="2">
    <citation type="journal article" date="2018" name="Plant J.">
        <title>The Physcomitrella patens chromosome-scale assembly reveals moss genome structure and evolution.</title>
        <authorList>
            <person name="Lang D."/>
            <person name="Ullrich K.K."/>
            <person name="Murat F."/>
            <person name="Fuchs J."/>
            <person name="Jenkins J."/>
            <person name="Haas F.B."/>
            <person name="Piednoel M."/>
            <person name="Gundlach H."/>
            <person name="Van Bel M."/>
            <person name="Meyberg R."/>
            <person name="Vives C."/>
            <person name="Morata J."/>
            <person name="Symeonidi A."/>
            <person name="Hiss M."/>
            <person name="Muchero W."/>
            <person name="Kamisugi Y."/>
            <person name="Saleh O."/>
            <person name="Blanc G."/>
            <person name="Decker E.L."/>
            <person name="van Gessel N."/>
            <person name="Grimwood J."/>
            <person name="Hayes R.D."/>
            <person name="Graham S.W."/>
            <person name="Gunter L.E."/>
            <person name="McDaniel S.F."/>
            <person name="Hoernstein S.N.W."/>
            <person name="Larsson A."/>
            <person name="Li F.W."/>
            <person name="Perroud P.F."/>
            <person name="Phillips J."/>
            <person name="Ranjan P."/>
            <person name="Rokshar D.S."/>
            <person name="Rothfels C.J."/>
            <person name="Schneider L."/>
            <person name="Shu S."/>
            <person name="Stevenson D.W."/>
            <person name="Thummler F."/>
            <person name="Tillich M."/>
            <person name="Villarreal Aguilar J.C."/>
            <person name="Widiez T."/>
            <person name="Wong G.K."/>
            <person name="Wymore A."/>
            <person name="Zhang Y."/>
            <person name="Zimmer A.D."/>
            <person name="Quatrano R.S."/>
            <person name="Mayer K.F.X."/>
            <person name="Goodstein D."/>
            <person name="Casacuberta J.M."/>
            <person name="Vandepoele K."/>
            <person name="Reski R."/>
            <person name="Cuming A.C."/>
            <person name="Tuskan G.A."/>
            <person name="Maumus F."/>
            <person name="Salse J."/>
            <person name="Schmutz J."/>
            <person name="Rensing S.A."/>
        </authorList>
    </citation>
    <scope>NUCLEOTIDE SEQUENCE [LARGE SCALE GENOMIC DNA]</scope>
    <source>
        <strain evidence="2 3">cv. Gransden 2004</strain>
    </source>
</reference>
<evidence type="ECO:0000313" key="2">
    <source>
        <dbReference type="EnsemblPlants" id="PAC:32945437.CDS.1"/>
    </source>
</evidence>
<dbReference type="Gramene" id="Pp3c20_4000V3.2">
    <property type="protein sequence ID" value="PAC:32945438.CDS.1"/>
    <property type="gene ID" value="Pp3c20_4000"/>
</dbReference>
<dbReference type="Proteomes" id="UP000006727">
    <property type="component" value="Chromosome 20"/>
</dbReference>
<dbReference type="Gene3D" id="2.40.30.10">
    <property type="entry name" value="Translation factors"/>
    <property type="match status" value="1"/>
</dbReference>
<keyword evidence="3" id="KW-1185">Reference proteome</keyword>
<accession>A0A2K1ITY5</accession>
<protein>
    <submittedName>
        <fullName evidence="1 2">Uncharacterized protein</fullName>
    </submittedName>
</protein>
<dbReference type="Gramene" id="Pp3c20_4000V3.1">
    <property type="protein sequence ID" value="PAC:32945437.CDS.1"/>
    <property type="gene ID" value="Pp3c20_4000"/>
</dbReference>
<evidence type="ECO:0000313" key="1">
    <source>
        <dbReference type="EMBL" id="PNR32740.1"/>
    </source>
</evidence>
<dbReference type="EnsemblPlants" id="Pp3c20_4000V3.1">
    <property type="protein sequence ID" value="PAC:32945437.CDS.1"/>
    <property type="gene ID" value="Pp3c20_4000"/>
</dbReference>
<dbReference type="InParanoid" id="A0A2K1ITY5"/>
<evidence type="ECO:0000313" key="3">
    <source>
        <dbReference type="Proteomes" id="UP000006727"/>
    </source>
</evidence>